<dbReference type="Proteomes" id="UP000032803">
    <property type="component" value="Chromosome I"/>
</dbReference>
<accession>A0A0A8UKZ2</accession>
<dbReference type="STRING" id="449.LHA_0297"/>
<reference evidence="2" key="1">
    <citation type="submission" date="2014-09" db="EMBL/GenBank/DDBJ databases">
        <authorList>
            <person name="Gomez-Valero L."/>
        </authorList>
    </citation>
    <scope>NUCLEOTIDE SEQUENCE [LARGE SCALE GENOMIC DNA]</scope>
    <source>
        <strain evidence="2">ATCC35250</strain>
    </source>
</reference>
<organism evidence="1 2">
    <name type="scientific">Legionella hackeliae</name>
    <dbReference type="NCBI Taxonomy" id="449"/>
    <lineage>
        <taxon>Bacteria</taxon>
        <taxon>Pseudomonadati</taxon>
        <taxon>Pseudomonadota</taxon>
        <taxon>Gammaproteobacteria</taxon>
        <taxon>Legionellales</taxon>
        <taxon>Legionellaceae</taxon>
        <taxon>Legionella</taxon>
    </lineage>
</organism>
<evidence type="ECO:0000313" key="2">
    <source>
        <dbReference type="Proteomes" id="UP000032803"/>
    </source>
</evidence>
<protein>
    <submittedName>
        <fullName evidence="1">Uncharacterized protein</fullName>
    </submittedName>
</protein>
<dbReference type="PATRIC" id="fig|449.7.peg.999"/>
<dbReference type="HOGENOM" id="CLU_787067_0_0_6"/>
<gene>
    <name evidence="1" type="ORF">LHA_0297</name>
</gene>
<sequence>MGRFFGAKTIQVRNAITTRFFIEKQIEKRVSPETALQQLKEFYPHKRDAFTTTSYDSLINQVSLYFKKEFFENNIDSFVLIYLLNTESLSDSFAQFTPKDLRNLKEALIILMIQSYEEYVSRATGEAHGKYVPAKYHQTVDRFERFVNRSKVLIDSARTVSGVIISLAIAANFACLYPEITDFALSSLQALTTKLHTSLTLKSANYIPNSLGPAFKFEQMREFCIKKLGDYLKERAVYTEKERSGNYLCQTYLPINRGFFYNTRLQIARIELASHLLNKLQFMIDVGQDIDSPQQLLQILQNAQKENERLYRFYGRVVDKQGELAKILEDLCQNLNDAYDWKDSNQGVYNPV</sequence>
<dbReference type="KEGG" id="lha:LHA_0297"/>
<proteinExistence type="predicted"/>
<dbReference type="EMBL" id="LN681225">
    <property type="protein sequence ID" value="CEK09408.1"/>
    <property type="molecule type" value="Genomic_DNA"/>
</dbReference>
<dbReference type="OrthoDB" id="5654354at2"/>
<name>A0A0A8UKZ2_LEGHA</name>
<dbReference type="RefSeq" id="WP_045104947.1">
    <property type="nucleotide sequence ID" value="NZ_LN681225.1"/>
</dbReference>
<dbReference type="AlphaFoldDB" id="A0A0A8UKZ2"/>
<keyword evidence="2" id="KW-1185">Reference proteome</keyword>
<evidence type="ECO:0000313" key="1">
    <source>
        <dbReference type="EMBL" id="CEK09408.1"/>
    </source>
</evidence>